<proteinExistence type="predicted"/>
<dbReference type="EMBL" id="MWIH01000005">
    <property type="protein sequence ID" value="OQO92927.1"/>
    <property type="molecule type" value="Genomic_DNA"/>
</dbReference>
<dbReference type="RefSeq" id="WP_081191932.1">
    <property type="nucleotide sequence ID" value="NZ_MWIH01000005.1"/>
</dbReference>
<evidence type="ECO:0000256" key="1">
    <source>
        <dbReference type="SAM" id="MobiDB-lite"/>
    </source>
</evidence>
<protein>
    <submittedName>
        <fullName evidence="2">Uncharacterized protein</fullName>
    </submittedName>
</protein>
<gene>
    <name evidence="2" type="ORF">B1813_12470</name>
</gene>
<organism evidence="2 3">
    <name type="scientific">Saccharomonospora piscinae</name>
    <dbReference type="NCBI Taxonomy" id="687388"/>
    <lineage>
        <taxon>Bacteria</taxon>
        <taxon>Bacillati</taxon>
        <taxon>Actinomycetota</taxon>
        <taxon>Actinomycetes</taxon>
        <taxon>Pseudonocardiales</taxon>
        <taxon>Pseudonocardiaceae</taxon>
        <taxon>Saccharomonospora</taxon>
    </lineage>
</organism>
<feature type="region of interest" description="Disordered" evidence="1">
    <location>
        <begin position="1"/>
        <end position="27"/>
    </location>
</feature>
<evidence type="ECO:0000313" key="3">
    <source>
        <dbReference type="Proteomes" id="UP000192591"/>
    </source>
</evidence>
<name>A0A1V9A715_SACPI</name>
<keyword evidence="3" id="KW-1185">Reference proteome</keyword>
<evidence type="ECO:0000313" key="2">
    <source>
        <dbReference type="EMBL" id="OQO92927.1"/>
    </source>
</evidence>
<reference evidence="2 3" key="1">
    <citation type="submission" date="2017-02" db="EMBL/GenBank/DDBJ databases">
        <title>Draft genome of Saccharomonospora sp. 154.</title>
        <authorList>
            <person name="Alonso-Carmona G.S."/>
            <person name="De La Haba R."/>
            <person name="Vera-Gargallo B."/>
            <person name="Sandoval-Trujillo A.H."/>
            <person name="Ramirez-Duran N."/>
            <person name="Ventosa A."/>
        </authorList>
    </citation>
    <scope>NUCLEOTIDE SEQUENCE [LARGE SCALE GENOMIC DNA]</scope>
    <source>
        <strain evidence="2 3">LRS4.154</strain>
    </source>
</reference>
<sequence>MAVRLDVEPLKNQQPEPEAEFDTPAPPRRARLNLNFVKLSHRTRATSLLHLDDPLTLRYLSRA</sequence>
<comment type="caution">
    <text evidence="2">The sequence shown here is derived from an EMBL/GenBank/DDBJ whole genome shotgun (WGS) entry which is preliminary data.</text>
</comment>
<accession>A0A1V9A715</accession>
<dbReference type="Proteomes" id="UP000192591">
    <property type="component" value="Unassembled WGS sequence"/>
</dbReference>
<dbReference type="AlphaFoldDB" id="A0A1V9A715"/>